<comment type="subcellular location">
    <subcellularLocation>
        <location evidence="1">Cell membrane</location>
    </subcellularLocation>
    <subcellularLocation>
        <location evidence="9">Endomembrane system</location>
        <topology evidence="9">Single-pass membrane protein</topology>
    </subcellularLocation>
</comment>
<dbReference type="OrthoDB" id="1394818at2759"/>
<evidence type="ECO:0000256" key="10">
    <source>
        <dbReference type="SAM" id="Phobius"/>
    </source>
</evidence>
<evidence type="ECO:0000256" key="5">
    <source>
        <dbReference type="ARBA" id="ARBA00022989"/>
    </source>
</evidence>
<dbReference type="InterPro" id="IPR032675">
    <property type="entry name" value="LRR_dom_sf"/>
</dbReference>
<dbReference type="SMART" id="SM01411">
    <property type="entry name" value="Ephrin_rec_like"/>
    <property type="match status" value="1"/>
</dbReference>
<name>A0A813BXD6_9DINO</name>
<evidence type="ECO:0000256" key="7">
    <source>
        <dbReference type="ARBA" id="ARBA00023170"/>
    </source>
</evidence>
<reference evidence="11" key="1">
    <citation type="submission" date="2021-02" db="EMBL/GenBank/DDBJ databases">
        <authorList>
            <person name="Dougan E. K."/>
            <person name="Rhodes N."/>
            <person name="Thang M."/>
            <person name="Chan C."/>
        </authorList>
    </citation>
    <scope>NUCLEOTIDE SEQUENCE</scope>
</reference>
<keyword evidence="2" id="KW-1003">Cell membrane</keyword>
<organism evidence="11 12">
    <name type="scientific">Symbiodinium necroappetens</name>
    <dbReference type="NCBI Taxonomy" id="1628268"/>
    <lineage>
        <taxon>Eukaryota</taxon>
        <taxon>Sar</taxon>
        <taxon>Alveolata</taxon>
        <taxon>Dinophyceae</taxon>
        <taxon>Suessiales</taxon>
        <taxon>Symbiodiniaceae</taxon>
        <taxon>Symbiodinium</taxon>
    </lineage>
</organism>
<sequence length="2212" mass="239972">TGDLKALRKLQIGGEGDFCDWPGIRCDDQGCVVEITRHDAQGDLHAVASLRQLERLDLSNSKVSGDVAALSELGLMHHLDLSHTGVSGKVDALRNGTQLHHLDLSHTRVAGSLYALQDARQLHHLDLSHTGVEGDLHALHDQVFDDLDWDMIDPNDRHLHHLDLSHTRVEGSLYALQNARQLHHLDLSHTKVSGDVDALHYAQQLHHLDLSRTLVAGNLEVSDLPLKHLGLSKTKVSGSLENLENLTGLEVLNLAECNISGQFANLSKIGGLRVLDVADTKVEGSLEDLRHSQSLQHLVVLRLQLSGDLEALSGATDLEILDMKNSQVTGNLDALQGMRRLREVDLRETHVSGSLKFLEGKGKMESLNLAQTQVGGELGPLRGHAALRLVDLHRSQIAGELAPLKNLRGLRDLDLAETDVSGSLEPLAGLTRLWRLVLDKTRLSGPLAPLQHLTELRVLDLHDTTVSGDLVAVRLLSQLKDLDVSKTAISGDLAAARELTKLEKLLLGRVKNIHGRLESLENLTEMTTLELSKTQVSGNVSAVRKLHLAVLDLQETGVWGNLEVFGPLPLNVLNLRQTAVSGTVADPGFLLRRGWGLLAHLDLRATAVGGELADIAKLRGLETALLSGTRVSGGLLSDLQSCCKDLRELDLADSLVGGLRPLGEEQKPPRLLPSLERLNVSGCPLNGTATELLVPLLGTPLKSLAAARSGLRGELPNQTDGWVSRLDKSLEYLDLAGNPLSAVPRLGASVTYLDLSSNAGPMKLGDGVLTQVVLNHTEVHMEGTRLQNPEVVQEEARRLKEKLPMQDSRRTLHAEGYACAHFALPALRVTPELFLPQYMCKCQPGHFGKGATCEACPADTFADEDDQPQCEACPANSTSANGSAALTACDCSYGKPRGEKGNRSCQCDAHTAQLGGLCAPCSKLHIDCPEHGSIAAHAPVEQGYARISGSLQVFRCLEAERCTPFTDSGCAAGHSGPLCVECAPNYHSFNFGKQCDECQSLRQQSVVLVFVVSLGTLALMGTVVAAGCLLRSYIPKPGAVLLQLAQLWALLARLTSAREAQKVLQEVVAYNVTDDVPAPVELNTDRDPLFSYIEILQFTGSELQSFLDFQCRYDGATVRGIFALVTPLLPLLVLVACACLELRNLGMGIQLALRALTVLFVGGASGAVKLLGCQRTDGEGTWIPDDLAFRPLFPWLRCSKETAAAAWVDRVGWSTAAVYGGAVPCFLAFLFFRQHRTMRQCKTFFVVSANQESGSVQLELTACARSEHFEEELLARRLLGAAAAHLAVQRPGEVLVELHQNVVIVTGQNGISHEEKSSGFSSISAESFMESDMKDTVLARNYMMQMLTERSILEEIQSDRMLIGAKQLLCKYAYCGGVWMEVALKLSSACLVSVVSSRDGLWLSVAITFGMAVIIGSVRPFAQPQVNALQSFSFCCLALAAVGFAHRWSSLTHLALLAPLVLTAVQLLRPDSPEALALRLQQELAKQIEPLRRGESVRVRAEEVRLMASAVCSVLSSISRISWLSVACLVVALGPSFGVRPEIFAELAASAGVSCLQLCPMTIAASRTLTQDTAKAKRTDRRRPWPLLPEAQARASSVAETETTKSPNCTGDLEALRKLQIVGEGDFCAWPGIRCDDQGCVVEITRHDAQGDLHAVASLRQLQRLDLSNSAVIGGVNELSGLGRLYYVDLSHAWVLGNVDHLQHAQQLHHLDLSHTSVIGHVDHLQHAQHLHHLDLSHTKVAGNLEVSDLPLKYLDLSKTKVSGGLENLENSTGLEVLNLTACNVSGQFASLSQLHSLRTLDVTDTNIEGRLEDLRHTKSLRHLIVPRLHLSSGDLEALSGATDLEILDLQSSQVTGNLDALQGMRRLRKVDLRETHVSGSLNFLEGKGKLESLNLARTQVAGELGPLRGHAALRLLDLHRSQIAGELAPLKNLKELQRLYLAETEVSGSLEPLANLTRLVRLELQKTRVSGPLAPMQHLTELRELDLHDTTVSGDLEALRHLRQLRQLYLSKTAISGDLAAARELTKLKKLVLGGVKNIHGRLESLEKLTKMMHLELSQTQVSGNISAVSTLHLVVLDLQETGVWGNLKVLGTLPLRILNLRQTAVSGTVADLRGGWLLQKLEHLDLRATAVGGELADIAKHRNLHTARLSGTRVSGGLLSDLQGCCKYLLELDLAVRPSESQVGGLRPLGEEQQLPQLLPSLERLNACSS</sequence>
<dbReference type="EMBL" id="CAJNJA010081586">
    <property type="protein sequence ID" value="CAE7930406.1"/>
    <property type="molecule type" value="Genomic_DNA"/>
</dbReference>
<feature type="transmembrane region" description="Helical" evidence="10">
    <location>
        <begin position="1401"/>
        <end position="1421"/>
    </location>
</feature>
<feature type="non-terminal residue" evidence="11">
    <location>
        <position position="1"/>
    </location>
</feature>
<dbReference type="Gene3D" id="2.10.50.10">
    <property type="entry name" value="Tumor Necrosis Factor Receptor, subunit A, domain 2"/>
    <property type="match status" value="1"/>
</dbReference>
<keyword evidence="8" id="KW-0325">Glycoprotein</keyword>
<dbReference type="GO" id="GO:0005886">
    <property type="term" value="C:plasma membrane"/>
    <property type="evidence" value="ECO:0007669"/>
    <property type="project" value="UniProtKB-SubCell"/>
</dbReference>
<evidence type="ECO:0000313" key="11">
    <source>
        <dbReference type="EMBL" id="CAE7930406.1"/>
    </source>
</evidence>
<keyword evidence="7" id="KW-0675">Receptor</keyword>
<feature type="transmembrane region" description="Helical" evidence="10">
    <location>
        <begin position="1121"/>
        <end position="1140"/>
    </location>
</feature>
<evidence type="ECO:0000256" key="2">
    <source>
        <dbReference type="ARBA" id="ARBA00022475"/>
    </source>
</evidence>
<dbReference type="SUPFAM" id="SSF52058">
    <property type="entry name" value="L domain-like"/>
    <property type="match status" value="4"/>
</dbReference>
<accession>A0A813BXD6</accession>
<feature type="transmembrane region" description="Helical" evidence="10">
    <location>
        <begin position="1211"/>
        <end position="1232"/>
    </location>
</feature>
<dbReference type="Proteomes" id="UP000601435">
    <property type="component" value="Unassembled WGS sequence"/>
</dbReference>
<comment type="caution">
    <text evidence="11">The sequence shown here is derived from an EMBL/GenBank/DDBJ whole genome shotgun (WGS) entry which is preliminary data.</text>
</comment>
<dbReference type="Gene3D" id="3.80.10.10">
    <property type="entry name" value="Ribonuclease Inhibitor"/>
    <property type="match status" value="7"/>
</dbReference>
<dbReference type="PANTHER" id="PTHR48052:SF8">
    <property type="entry name" value="LRR RECEPTOR-LIKE SERINE_THREONINE-PROTEIN KINASE FLS2"/>
    <property type="match status" value="1"/>
</dbReference>
<keyword evidence="6 10" id="KW-0472">Membrane</keyword>
<dbReference type="GO" id="GO:0012505">
    <property type="term" value="C:endomembrane system"/>
    <property type="evidence" value="ECO:0007669"/>
    <property type="project" value="UniProtKB-SubCell"/>
</dbReference>
<evidence type="ECO:0000256" key="4">
    <source>
        <dbReference type="ARBA" id="ARBA00022729"/>
    </source>
</evidence>
<evidence type="ECO:0000256" key="3">
    <source>
        <dbReference type="ARBA" id="ARBA00022692"/>
    </source>
</evidence>
<dbReference type="SUPFAM" id="SSF52047">
    <property type="entry name" value="RNI-like"/>
    <property type="match status" value="1"/>
</dbReference>
<evidence type="ECO:0000256" key="1">
    <source>
        <dbReference type="ARBA" id="ARBA00004236"/>
    </source>
</evidence>
<protein>
    <submittedName>
        <fullName evidence="11">Uncharacterized protein</fullName>
    </submittedName>
</protein>
<dbReference type="PANTHER" id="PTHR48052">
    <property type="entry name" value="UNNAMED PRODUCT"/>
    <property type="match status" value="1"/>
</dbReference>
<keyword evidence="12" id="KW-1185">Reference proteome</keyword>
<feature type="non-terminal residue" evidence="11">
    <location>
        <position position="2212"/>
    </location>
</feature>
<evidence type="ECO:0000256" key="8">
    <source>
        <dbReference type="ARBA" id="ARBA00023180"/>
    </source>
</evidence>
<gene>
    <name evidence="11" type="ORF">SNEC2469_LOCUS32353</name>
</gene>
<feature type="transmembrane region" description="Helical" evidence="10">
    <location>
        <begin position="1006"/>
        <end position="1030"/>
    </location>
</feature>
<keyword evidence="3 10" id="KW-0812">Transmembrane</keyword>
<keyword evidence="5 10" id="KW-1133">Transmembrane helix</keyword>
<keyword evidence="4" id="KW-0732">Signal</keyword>
<evidence type="ECO:0000256" key="9">
    <source>
        <dbReference type="ARBA" id="ARBA00037847"/>
    </source>
</evidence>
<evidence type="ECO:0000313" key="12">
    <source>
        <dbReference type="Proteomes" id="UP000601435"/>
    </source>
</evidence>
<evidence type="ECO:0000256" key="6">
    <source>
        <dbReference type="ARBA" id="ARBA00023136"/>
    </source>
</evidence>
<proteinExistence type="predicted"/>